<sequence>MDLQVLVATMHQKDYSLIDKMNINSDAIVINQCDENSENEIQHDGKKVKWFNDSDRGLSKSRNMALKHATGDICVLADDDLEYVENYSDLIIEQFKLHPQADIITFQVEGIEKKFKSYYKESRKLNYFTSMKISSVEVAFRLEKVKEQDIKFDENFGAGSRYKMGEENIFLAHCIKNGLKIAYVPVKIADLHIGESSWFNGYNKGYFISKGAQFTAMSKSLSLLYILQFALRKRNLYKKETSLMNALKIMLQGRSEYLKLM</sequence>
<dbReference type="InterPro" id="IPR029044">
    <property type="entry name" value="Nucleotide-diphossugar_trans"/>
</dbReference>
<dbReference type="Proteomes" id="UP000243406">
    <property type="component" value="Unassembled WGS sequence"/>
</dbReference>
<keyword evidence="3" id="KW-1185">Reference proteome</keyword>
<dbReference type="RefSeq" id="WP_079589198.1">
    <property type="nucleotide sequence ID" value="NZ_FUYN01000002.1"/>
</dbReference>
<dbReference type="OrthoDB" id="153025at2"/>
<name>A0A1T5AZB8_9FIRM</name>
<dbReference type="CDD" id="cd00761">
    <property type="entry name" value="Glyco_tranf_GTA_type"/>
    <property type="match status" value="1"/>
</dbReference>
<organism evidence="2 3">
    <name type="scientific">Acetoanaerobium noterae</name>
    <dbReference type="NCBI Taxonomy" id="745369"/>
    <lineage>
        <taxon>Bacteria</taxon>
        <taxon>Bacillati</taxon>
        <taxon>Bacillota</taxon>
        <taxon>Clostridia</taxon>
        <taxon>Peptostreptococcales</taxon>
        <taxon>Filifactoraceae</taxon>
        <taxon>Acetoanaerobium</taxon>
    </lineage>
</organism>
<accession>A0A1T5AZB8</accession>
<proteinExistence type="predicted"/>
<feature type="domain" description="Glycosyltransferase 2-like" evidence="1">
    <location>
        <begin position="28"/>
        <end position="128"/>
    </location>
</feature>
<evidence type="ECO:0000259" key="1">
    <source>
        <dbReference type="Pfam" id="PF00535"/>
    </source>
</evidence>
<protein>
    <submittedName>
        <fullName evidence="2">Glycosyl transferase family 2</fullName>
    </submittedName>
</protein>
<keyword evidence="2" id="KW-0808">Transferase</keyword>
<dbReference type="EMBL" id="FUYN01000002">
    <property type="protein sequence ID" value="SKB40358.1"/>
    <property type="molecule type" value="Genomic_DNA"/>
</dbReference>
<dbReference type="SUPFAM" id="SSF53448">
    <property type="entry name" value="Nucleotide-diphospho-sugar transferases"/>
    <property type="match status" value="1"/>
</dbReference>
<gene>
    <name evidence="2" type="ORF">SAMN02745120_1306</name>
</gene>
<evidence type="ECO:0000313" key="2">
    <source>
        <dbReference type="EMBL" id="SKB40358.1"/>
    </source>
</evidence>
<dbReference type="GO" id="GO:0016740">
    <property type="term" value="F:transferase activity"/>
    <property type="evidence" value="ECO:0007669"/>
    <property type="project" value="UniProtKB-KW"/>
</dbReference>
<dbReference type="AlphaFoldDB" id="A0A1T5AZB8"/>
<evidence type="ECO:0000313" key="3">
    <source>
        <dbReference type="Proteomes" id="UP000243406"/>
    </source>
</evidence>
<dbReference type="Gene3D" id="3.90.550.10">
    <property type="entry name" value="Spore Coat Polysaccharide Biosynthesis Protein SpsA, Chain A"/>
    <property type="match status" value="1"/>
</dbReference>
<dbReference type="Pfam" id="PF00535">
    <property type="entry name" value="Glycos_transf_2"/>
    <property type="match status" value="1"/>
</dbReference>
<reference evidence="3" key="1">
    <citation type="submission" date="2017-02" db="EMBL/GenBank/DDBJ databases">
        <authorList>
            <person name="Varghese N."/>
            <person name="Submissions S."/>
        </authorList>
    </citation>
    <scope>NUCLEOTIDE SEQUENCE [LARGE SCALE GENOMIC DNA]</scope>
    <source>
        <strain evidence="3">ATCC 35199</strain>
    </source>
</reference>
<dbReference type="InterPro" id="IPR001173">
    <property type="entry name" value="Glyco_trans_2-like"/>
</dbReference>